<dbReference type="SUPFAM" id="SSF55729">
    <property type="entry name" value="Acyl-CoA N-acyltransferases (Nat)"/>
    <property type="match status" value="1"/>
</dbReference>
<sequence length="181" mass="20587">MIINSREYRKNGMSYTIRSAHPKDARQLSELRLQIDGESEHLDREPGEAFIDGAGFEEIIGTDTESRRNLFLVAEVNKRIVGFSRCEGNSLKRFAHKVEFGVGVKRDYWGYGIGKHLLQESVSWADATGIHKMTLNVLESNENAIALYTKLGFEQEGILKHDKILSDGKYHNTIIMARFNL</sequence>
<keyword evidence="3" id="KW-1185">Reference proteome</keyword>
<dbReference type="GO" id="GO:0016747">
    <property type="term" value="F:acyltransferase activity, transferring groups other than amino-acyl groups"/>
    <property type="evidence" value="ECO:0007669"/>
    <property type="project" value="InterPro"/>
</dbReference>
<feature type="domain" description="N-acetyltransferase" evidence="1">
    <location>
        <begin position="15"/>
        <end position="181"/>
    </location>
</feature>
<dbReference type="CDD" id="cd04301">
    <property type="entry name" value="NAT_SF"/>
    <property type="match status" value="1"/>
</dbReference>
<organism evidence="2 3">
    <name type="scientific">Paenibacillus albidus</name>
    <dbReference type="NCBI Taxonomy" id="2041023"/>
    <lineage>
        <taxon>Bacteria</taxon>
        <taxon>Bacillati</taxon>
        <taxon>Bacillota</taxon>
        <taxon>Bacilli</taxon>
        <taxon>Bacillales</taxon>
        <taxon>Paenibacillaceae</taxon>
        <taxon>Paenibacillus</taxon>
    </lineage>
</organism>
<evidence type="ECO:0000259" key="1">
    <source>
        <dbReference type="PROSITE" id="PS51186"/>
    </source>
</evidence>
<dbReference type="Pfam" id="PF00583">
    <property type="entry name" value="Acetyltransf_1"/>
    <property type="match status" value="1"/>
</dbReference>
<dbReference type="PANTHER" id="PTHR43072">
    <property type="entry name" value="N-ACETYLTRANSFERASE"/>
    <property type="match status" value="1"/>
</dbReference>
<dbReference type="PANTHER" id="PTHR43072:SF52">
    <property type="entry name" value="GCN5-RELATED N-ACETYLTRANSFERASE"/>
    <property type="match status" value="1"/>
</dbReference>
<dbReference type="InterPro" id="IPR016181">
    <property type="entry name" value="Acyl_CoA_acyltransferase"/>
</dbReference>
<evidence type="ECO:0000313" key="3">
    <source>
        <dbReference type="Proteomes" id="UP000637643"/>
    </source>
</evidence>
<dbReference type="PROSITE" id="PS51186">
    <property type="entry name" value="GNAT"/>
    <property type="match status" value="1"/>
</dbReference>
<dbReference type="Gene3D" id="3.40.630.30">
    <property type="match status" value="1"/>
</dbReference>
<reference evidence="2" key="2">
    <citation type="submission" date="2020-09" db="EMBL/GenBank/DDBJ databases">
        <authorList>
            <person name="Sun Q."/>
            <person name="Zhou Y."/>
        </authorList>
    </citation>
    <scope>NUCLEOTIDE SEQUENCE</scope>
    <source>
        <strain evidence="2">CGMCC 1.16134</strain>
    </source>
</reference>
<name>A0A917CAM9_9BACL</name>
<protein>
    <submittedName>
        <fullName evidence="2">N-acetyltransferase</fullName>
    </submittedName>
</protein>
<reference evidence="2" key="1">
    <citation type="journal article" date="2014" name="Int. J. Syst. Evol. Microbiol.">
        <title>Complete genome sequence of Corynebacterium casei LMG S-19264T (=DSM 44701T), isolated from a smear-ripened cheese.</title>
        <authorList>
            <consortium name="US DOE Joint Genome Institute (JGI-PGF)"/>
            <person name="Walter F."/>
            <person name="Albersmeier A."/>
            <person name="Kalinowski J."/>
            <person name="Ruckert C."/>
        </authorList>
    </citation>
    <scope>NUCLEOTIDE SEQUENCE</scope>
    <source>
        <strain evidence="2">CGMCC 1.16134</strain>
    </source>
</reference>
<proteinExistence type="predicted"/>
<dbReference type="AlphaFoldDB" id="A0A917CAM9"/>
<dbReference type="InterPro" id="IPR000182">
    <property type="entry name" value="GNAT_dom"/>
</dbReference>
<gene>
    <name evidence="2" type="ORF">GCM10010912_25910</name>
</gene>
<comment type="caution">
    <text evidence="2">The sequence shown here is derived from an EMBL/GenBank/DDBJ whole genome shotgun (WGS) entry which is preliminary data.</text>
</comment>
<evidence type="ECO:0000313" key="2">
    <source>
        <dbReference type="EMBL" id="GGF79721.1"/>
    </source>
</evidence>
<dbReference type="RefSeq" id="WP_189025391.1">
    <property type="nucleotide sequence ID" value="NZ_BMKR01000009.1"/>
</dbReference>
<dbReference type="Proteomes" id="UP000637643">
    <property type="component" value="Unassembled WGS sequence"/>
</dbReference>
<dbReference type="EMBL" id="BMKR01000009">
    <property type="protein sequence ID" value="GGF79721.1"/>
    <property type="molecule type" value="Genomic_DNA"/>
</dbReference>
<accession>A0A917CAM9</accession>